<organism evidence="10 11">
    <name type="scientific">Candidatus Desulfosporosinus infrequens</name>
    <dbReference type="NCBI Taxonomy" id="2043169"/>
    <lineage>
        <taxon>Bacteria</taxon>
        <taxon>Bacillati</taxon>
        <taxon>Bacillota</taxon>
        <taxon>Clostridia</taxon>
        <taxon>Eubacteriales</taxon>
        <taxon>Desulfitobacteriaceae</taxon>
        <taxon>Desulfosporosinus</taxon>
    </lineage>
</organism>
<accession>A0A2U3LL21</accession>
<keyword evidence="3" id="KW-1003">Cell membrane</keyword>
<evidence type="ECO:0000313" key="10">
    <source>
        <dbReference type="EMBL" id="SPF52544.1"/>
    </source>
</evidence>
<dbReference type="PROSITE" id="PS50928">
    <property type="entry name" value="ABC_TM1"/>
    <property type="match status" value="2"/>
</dbReference>
<keyword evidence="2 8" id="KW-0813">Transport</keyword>
<dbReference type="SUPFAM" id="SSF161098">
    <property type="entry name" value="MetI-like"/>
    <property type="match status" value="2"/>
</dbReference>
<evidence type="ECO:0000313" key="11">
    <source>
        <dbReference type="Proteomes" id="UP000238916"/>
    </source>
</evidence>
<comment type="similarity">
    <text evidence="8">Belongs to the binding-protein-dependent transport system permease family.</text>
</comment>
<keyword evidence="5 8" id="KW-0812">Transmembrane</keyword>
<dbReference type="GO" id="GO:0055085">
    <property type="term" value="P:transmembrane transport"/>
    <property type="evidence" value="ECO:0007669"/>
    <property type="project" value="InterPro"/>
</dbReference>
<sequence length="582" mass="65164">MKKALSNNLQIFSKSNCITEMISVNHFKGFGVTLAILLLMMLVVIPLFFIFLTSIFPNETLNLFAPLRIFLDEGLKKIFLNTIILGVLVVAGTTLFALPLAWIMSKTSLSKHEWLDVVLIIPFMTPPYIGSMGWILFMQPNGYFHFIPFVDMLSPYFFNLTGMVLIMSLQTFPFLYLILRNALFQVSSNLEDAALIHGGKAIYSFRRVILPLLLSSYAMGTLLIFVKTISEFGTPVTFGRSIGYFVMTTEIQQYISSWPIDFNKATSLATALLSTCLILWYFSSMISRRFTYNLVSGRGSKVKVYGLKPWQTGLAWTYILALLVLSIGVPYFSILVASFMKLRGGGLVWHNLTFNHYKKLLAWGSESMEALLNSLSLSLCAATICVSLGTILALAIEKSRTWPQRCIDFFSLLPNTVPGIVMVVGLIIVWDAPWMPIPLYNTYGMVVLTYVVLFLPYTVQYVKANYTQIDESLVQAGRVFGGKTFYILRRILLPLLLPGILAGWMMTFTISIRELVAALLILPPSMQTSATYIYAQFEQGDLSLGMAMAVITVGLTIVMLFGVKRSSAFFSQHNSSAQGDYL</sequence>
<evidence type="ECO:0000256" key="5">
    <source>
        <dbReference type="ARBA" id="ARBA00022692"/>
    </source>
</evidence>
<evidence type="ECO:0000256" key="6">
    <source>
        <dbReference type="ARBA" id="ARBA00022989"/>
    </source>
</evidence>
<evidence type="ECO:0000259" key="9">
    <source>
        <dbReference type="PROSITE" id="PS50928"/>
    </source>
</evidence>
<dbReference type="PANTHER" id="PTHR43357:SF3">
    <property type="entry name" value="FE(3+)-TRANSPORT SYSTEM PERMEASE PROTEIN FBPB 2"/>
    <property type="match status" value="1"/>
</dbReference>
<feature type="transmembrane region" description="Helical" evidence="8">
    <location>
        <begin position="114"/>
        <end position="137"/>
    </location>
</feature>
<feature type="domain" description="ABC transmembrane type-1" evidence="9">
    <location>
        <begin position="371"/>
        <end position="563"/>
    </location>
</feature>
<feature type="transmembrane region" description="Helical" evidence="8">
    <location>
        <begin position="495"/>
        <end position="522"/>
    </location>
</feature>
<proteinExistence type="inferred from homology"/>
<evidence type="ECO:0000256" key="2">
    <source>
        <dbReference type="ARBA" id="ARBA00022448"/>
    </source>
</evidence>
<keyword evidence="4" id="KW-0997">Cell inner membrane</keyword>
<feature type="transmembrane region" description="Helical" evidence="8">
    <location>
        <begin position="375"/>
        <end position="397"/>
    </location>
</feature>
<feature type="transmembrane region" description="Helical" evidence="8">
    <location>
        <begin position="542"/>
        <end position="563"/>
    </location>
</feature>
<feature type="transmembrane region" description="Helical" evidence="8">
    <location>
        <begin position="442"/>
        <end position="459"/>
    </location>
</feature>
<protein>
    <submittedName>
        <fullName evidence="10">ABC-type transporter, integral membrane subunit</fullName>
    </submittedName>
</protein>
<dbReference type="EMBL" id="OMOF01000541">
    <property type="protein sequence ID" value="SPF52544.1"/>
    <property type="molecule type" value="Genomic_DNA"/>
</dbReference>
<evidence type="ECO:0000256" key="4">
    <source>
        <dbReference type="ARBA" id="ARBA00022519"/>
    </source>
</evidence>
<keyword evidence="6 8" id="KW-1133">Transmembrane helix</keyword>
<feature type="transmembrane region" description="Helical" evidence="8">
    <location>
        <begin position="208"/>
        <end position="226"/>
    </location>
</feature>
<feature type="transmembrane region" description="Helical" evidence="8">
    <location>
        <begin position="30"/>
        <end position="58"/>
    </location>
</feature>
<feature type="domain" description="ABC transmembrane type-1" evidence="9">
    <location>
        <begin position="79"/>
        <end position="283"/>
    </location>
</feature>
<reference evidence="11" key="1">
    <citation type="submission" date="2018-02" db="EMBL/GenBank/DDBJ databases">
        <authorList>
            <person name="Hausmann B."/>
        </authorList>
    </citation>
    <scope>NUCLEOTIDE SEQUENCE [LARGE SCALE GENOMIC DNA]</scope>
    <source>
        <strain evidence="11">Peat soil MAG SbF1</strain>
    </source>
</reference>
<dbReference type="PANTHER" id="PTHR43357">
    <property type="entry name" value="INNER MEMBRANE ABC TRANSPORTER PERMEASE PROTEIN YDCV"/>
    <property type="match status" value="1"/>
</dbReference>
<dbReference type="AlphaFoldDB" id="A0A2U3LL21"/>
<name>A0A2U3LL21_9FIRM</name>
<feature type="transmembrane region" description="Helical" evidence="8">
    <location>
        <begin position="315"/>
        <end position="340"/>
    </location>
</feature>
<comment type="subcellular location">
    <subcellularLocation>
        <location evidence="1">Cell inner membrane</location>
        <topology evidence="1">Multi-pass membrane protein</topology>
    </subcellularLocation>
    <subcellularLocation>
        <location evidence="8">Cell membrane</location>
        <topology evidence="8">Multi-pass membrane protein</topology>
    </subcellularLocation>
</comment>
<dbReference type="GO" id="GO:0005886">
    <property type="term" value="C:plasma membrane"/>
    <property type="evidence" value="ECO:0007669"/>
    <property type="project" value="UniProtKB-SubCell"/>
</dbReference>
<evidence type="ECO:0000256" key="1">
    <source>
        <dbReference type="ARBA" id="ARBA00004429"/>
    </source>
</evidence>
<gene>
    <name evidence="10" type="ORF">SBF1_5860002</name>
</gene>
<feature type="transmembrane region" description="Helical" evidence="8">
    <location>
        <begin position="265"/>
        <end position="282"/>
    </location>
</feature>
<feature type="transmembrane region" description="Helical" evidence="8">
    <location>
        <begin position="157"/>
        <end position="179"/>
    </location>
</feature>
<evidence type="ECO:0000256" key="3">
    <source>
        <dbReference type="ARBA" id="ARBA00022475"/>
    </source>
</evidence>
<evidence type="ECO:0000256" key="8">
    <source>
        <dbReference type="RuleBase" id="RU363032"/>
    </source>
</evidence>
<dbReference type="Proteomes" id="UP000238916">
    <property type="component" value="Unassembled WGS sequence"/>
</dbReference>
<feature type="transmembrane region" description="Helical" evidence="8">
    <location>
        <begin position="78"/>
        <end position="102"/>
    </location>
</feature>
<dbReference type="InterPro" id="IPR000515">
    <property type="entry name" value="MetI-like"/>
</dbReference>
<dbReference type="InterPro" id="IPR035906">
    <property type="entry name" value="MetI-like_sf"/>
</dbReference>
<evidence type="ECO:0000256" key="7">
    <source>
        <dbReference type="ARBA" id="ARBA00023136"/>
    </source>
</evidence>
<feature type="transmembrane region" description="Helical" evidence="8">
    <location>
        <begin position="409"/>
        <end position="430"/>
    </location>
</feature>
<dbReference type="Pfam" id="PF00528">
    <property type="entry name" value="BPD_transp_1"/>
    <property type="match status" value="2"/>
</dbReference>
<keyword evidence="7 8" id="KW-0472">Membrane</keyword>
<dbReference type="Gene3D" id="1.10.3720.10">
    <property type="entry name" value="MetI-like"/>
    <property type="match status" value="2"/>
</dbReference>
<dbReference type="CDD" id="cd06261">
    <property type="entry name" value="TM_PBP2"/>
    <property type="match status" value="2"/>
</dbReference>